<dbReference type="EMBL" id="MU006305">
    <property type="protein sequence ID" value="KAF2850626.1"/>
    <property type="molecule type" value="Genomic_DNA"/>
</dbReference>
<organism evidence="1 2">
    <name type="scientific">Plenodomus tracheiphilus IPT5</name>
    <dbReference type="NCBI Taxonomy" id="1408161"/>
    <lineage>
        <taxon>Eukaryota</taxon>
        <taxon>Fungi</taxon>
        <taxon>Dikarya</taxon>
        <taxon>Ascomycota</taxon>
        <taxon>Pezizomycotina</taxon>
        <taxon>Dothideomycetes</taxon>
        <taxon>Pleosporomycetidae</taxon>
        <taxon>Pleosporales</taxon>
        <taxon>Pleosporineae</taxon>
        <taxon>Leptosphaeriaceae</taxon>
        <taxon>Plenodomus</taxon>
    </lineage>
</organism>
<dbReference type="Proteomes" id="UP000799423">
    <property type="component" value="Unassembled WGS sequence"/>
</dbReference>
<evidence type="ECO:0000313" key="2">
    <source>
        <dbReference type="Proteomes" id="UP000799423"/>
    </source>
</evidence>
<evidence type="ECO:0000313" key="1">
    <source>
        <dbReference type="EMBL" id="KAF2850626.1"/>
    </source>
</evidence>
<keyword evidence="2" id="KW-1185">Reference proteome</keyword>
<name>A0A6A7B534_9PLEO</name>
<proteinExistence type="predicted"/>
<protein>
    <submittedName>
        <fullName evidence="1">Uncharacterized protein</fullName>
    </submittedName>
</protein>
<dbReference type="AlphaFoldDB" id="A0A6A7B534"/>
<gene>
    <name evidence="1" type="ORF">T440DRAFT_79901</name>
</gene>
<reference evidence="1" key="1">
    <citation type="submission" date="2020-01" db="EMBL/GenBank/DDBJ databases">
        <authorList>
            <consortium name="DOE Joint Genome Institute"/>
            <person name="Haridas S."/>
            <person name="Albert R."/>
            <person name="Binder M."/>
            <person name="Bloem J."/>
            <person name="Labutti K."/>
            <person name="Salamov A."/>
            <person name="Andreopoulos B."/>
            <person name="Baker S.E."/>
            <person name="Barry K."/>
            <person name="Bills G."/>
            <person name="Bluhm B.H."/>
            <person name="Cannon C."/>
            <person name="Castanera R."/>
            <person name="Culley D.E."/>
            <person name="Daum C."/>
            <person name="Ezra D."/>
            <person name="Gonzalez J.B."/>
            <person name="Henrissat B."/>
            <person name="Kuo A."/>
            <person name="Liang C."/>
            <person name="Lipzen A."/>
            <person name="Lutzoni F."/>
            <person name="Magnuson J."/>
            <person name="Mondo S."/>
            <person name="Nolan M."/>
            <person name="Ohm R."/>
            <person name="Pangilinan J."/>
            <person name="Park H.-J."/>
            <person name="Ramirez L."/>
            <person name="Alfaro M."/>
            <person name="Sun H."/>
            <person name="Tritt A."/>
            <person name="Yoshinaga Y."/>
            <person name="Zwiers L.-H."/>
            <person name="Turgeon B.G."/>
            <person name="Goodwin S.B."/>
            <person name="Spatafora J.W."/>
            <person name="Crous P.W."/>
            <person name="Grigoriev I.V."/>
        </authorList>
    </citation>
    <scope>NUCLEOTIDE SEQUENCE</scope>
    <source>
        <strain evidence="1">IPT5</strain>
    </source>
</reference>
<sequence>MLQNISDWAATIHLHLNTDNKQRRGFFISLIGKQVKLKPGILKRLGGIRRGEFVIQARDGEGNNQVVQMDEIMGEHVALESVAVAVPTWSSIHAM</sequence>
<accession>A0A6A7B534</accession>